<dbReference type="GeneID" id="36594262"/>
<evidence type="ECO:0000256" key="6">
    <source>
        <dbReference type="SAM" id="MobiDB-lite"/>
    </source>
</evidence>
<dbReference type="GO" id="GO:0000981">
    <property type="term" value="F:DNA-binding transcription factor activity, RNA polymerase II-specific"/>
    <property type="evidence" value="ECO:0007669"/>
    <property type="project" value="InterPro"/>
</dbReference>
<evidence type="ECO:0000256" key="1">
    <source>
        <dbReference type="ARBA" id="ARBA00004123"/>
    </source>
</evidence>
<dbReference type="GO" id="GO:0005634">
    <property type="term" value="C:nucleus"/>
    <property type="evidence" value="ECO:0007669"/>
    <property type="project" value="UniProtKB-SubCell"/>
</dbReference>
<evidence type="ECO:0000313" key="8">
    <source>
        <dbReference type="EMBL" id="PMD49719.1"/>
    </source>
</evidence>
<reference evidence="8 9" key="1">
    <citation type="submission" date="2016-04" db="EMBL/GenBank/DDBJ databases">
        <title>A degradative enzymes factory behind the ericoid mycorrhizal symbiosis.</title>
        <authorList>
            <consortium name="DOE Joint Genome Institute"/>
            <person name="Martino E."/>
            <person name="Morin E."/>
            <person name="Grelet G."/>
            <person name="Kuo A."/>
            <person name="Kohler A."/>
            <person name="Daghino S."/>
            <person name="Barry K."/>
            <person name="Choi C."/>
            <person name="Cichocki N."/>
            <person name="Clum A."/>
            <person name="Copeland A."/>
            <person name="Hainaut M."/>
            <person name="Haridas S."/>
            <person name="Labutti K."/>
            <person name="Lindquist E."/>
            <person name="Lipzen A."/>
            <person name="Khouja H.-R."/>
            <person name="Murat C."/>
            <person name="Ohm R."/>
            <person name="Olson A."/>
            <person name="Spatafora J."/>
            <person name="Veneault-Fourrey C."/>
            <person name="Henrissat B."/>
            <person name="Grigoriev I."/>
            <person name="Martin F."/>
            <person name="Perotto S."/>
        </authorList>
    </citation>
    <scope>NUCLEOTIDE SEQUENCE [LARGE SCALE GENOMIC DNA]</scope>
    <source>
        <strain evidence="8 9">E</strain>
    </source>
</reference>
<gene>
    <name evidence="8" type="ORF">K444DRAFT_657706</name>
</gene>
<dbReference type="GO" id="GO:0000976">
    <property type="term" value="F:transcription cis-regulatory region binding"/>
    <property type="evidence" value="ECO:0007669"/>
    <property type="project" value="TreeGrafter"/>
</dbReference>
<accession>A0A2J6SG38</accession>
<keyword evidence="4" id="KW-0804">Transcription</keyword>
<feature type="region of interest" description="Disordered" evidence="6">
    <location>
        <begin position="119"/>
        <end position="155"/>
    </location>
</feature>
<dbReference type="PANTHER" id="PTHR31845:SF32">
    <property type="entry name" value="MISCELLANEOUS ZN(II)2CYS6 TRANSCRIPTION FACTOR (EUROFUNG)-RELATED"/>
    <property type="match status" value="1"/>
</dbReference>
<dbReference type="AlphaFoldDB" id="A0A2J6SG38"/>
<feature type="compositionally biased region" description="Basic and acidic residues" evidence="6">
    <location>
        <begin position="134"/>
        <end position="150"/>
    </location>
</feature>
<dbReference type="Gene3D" id="4.10.240.10">
    <property type="entry name" value="Zn(2)-C6 fungal-type DNA-binding domain"/>
    <property type="match status" value="1"/>
</dbReference>
<proteinExistence type="predicted"/>
<dbReference type="InParanoid" id="A0A2J6SG38"/>
<comment type="subcellular location">
    <subcellularLocation>
        <location evidence="1">Nucleus</location>
    </subcellularLocation>
</comment>
<dbReference type="GO" id="GO:0008270">
    <property type="term" value="F:zinc ion binding"/>
    <property type="evidence" value="ECO:0007669"/>
    <property type="project" value="InterPro"/>
</dbReference>
<dbReference type="InterPro" id="IPR051089">
    <property type="entry name" value="prtT"/>
</dbReference>
<evidence type="ECO:0000313" key="9">
    <source>
        <dbReference type="Proteomes" id="UP000235371"/>
    </source>
</evidence>
<keyword evidence="5" id="KW-0539">Nucleus</keyword>
<dbReference type="InterPro" id="IPR001138">
    <property type="entry name" value="Zn2Cys6_DnaBD"/>
</dbReference>
<dbReference type="EMBL" id="KZ613919">
    <property type="protein sequence ID" value="PMD49719.1"/>
    <property type="molecule type" value="Genomic_DNA"/>
</dbReference>
<protein>
    <recommendedName>
        <fullName evidence="7">Zn(2)-C6 fungal-type domain-containing protein</fullName>
    </recommendedName>
</protein>
<evidence type="ECO:0000256" key="2">
    <source>
        <dbReference type="ARBA" id="ARBA00023015"/>
    </source>
</evidence>
<feature type="domain" description="Zn(2)-C6 fungal-type" evidence="7">
    <location>
        <begin position="26"/>
        <end position="56"/>
    </location>
</feature>
<sequence>MNTMNQSRHQALEADRVHPYAPYGKACINCAKSKTRCAVATVGGKCERCHRLNKICQPAPSVRKKRVPKKPVSSSSSKTATLEAKLDGLVQMLQRSQTPIPEMIRPHSHMQRQNIYSRSVTLSSSTASQARNTPHHDGNNQVNTDDKDLAGTDNSSSMRLGRLEELAQQNVQPSFCRFGQAAQHELNGRLASVNGPLTPATSTCSYSTGRDKPSSSIDYLPETEAQLEEYLESYRTKMVPYLPIVCISPGMTLEKLRKQRPFLFLVIRAICSKNLGRQAALVLEVKNILGTEMLLEGSRNLDLFLGILVFAGWCHVYICNGPIISTIIHLAMSLASDLGLTKPLPTESSTVMLNYTAQGCPKPIIGMIPTRTMEERRAVIGLYVVSSVCAIYFQRIDLMRWTSYLEECLQVLEDKKEYPTDGVLVYLARVQLICNKGNNSTISGLFSDAELRVPVDFIVKALKSQLDDLERSIPPELKTNVTLQLHILNTTLTIHEGSLASTPKSISSDPSDKLQNAEHLWICFTAVKSWFNLFFSLETFPLSSYTHFSMMPLTQMGHFLVALFRLSIFESPDIPWDRRRVRQEMNFGDILQLVVDRWEQVPEANSIEMVPGMAKVTKDGVWSEPSLFHVMKSVLVVRNLWETKVAAMTAADADRTGGLTPEESEGVNGLGGPGMQQMDGMEFGGMNVDLLDDGWIQDMLGGGYGFGF</sequence>
<evidence type="ECO:0000256" key="3">
    <source>
        <dbReference type="ARBA" id="ARBA00023125"/>
    </source>
</evidence>
<evidence type="ECO:0000256" key="4">
    <source>
        <dbReference type="ARBA" id="ARBA00023163"/>
    </source>
</evidence>
<dbReference type="CDD" id="cd12148">
    <property type="entry name" value="fungal_TF_MHR"/>
    <property type="match status" value="1"/>
</dbReference>
<keyword evidence="2" id="KW-0805">Transcription regulation</keyword>
<dbReference type="PANTHER" id="PTHR31845">
    <property type="entry name" value="FINGER DOMAIN PROTEIN, PUTATIVE-RELATED"/>
    <property type="match status" value="1"/>
</dbReference>
<evidence type="ECO:0000256" key="5">
    <source>
        <dbReference type="ARBA" id="ARBA00023242"/>
    </source>
</evidence>
<keyword evidence="3" id="KW-0238">DNA-binding</keyword>
<dbReference type="PROSITE" id="PS00463">
    <property type="entry name" value="ZN2_CY6_FUNGAL_1"/>
    <property type="match status" value="1"/>
</dbReference>
<dbReference type="SUPFAM" id="SSF57701">
    <property type="entry name" value="Zn2/Cys6 DNA-binding domain"/>
    <property type="match status" value="1"/>
</dbReference>
<dbReference type="Proteomes" id="UP000235371">
    <property type="component" value="Unassembled WGS sequence"/>
</dbReference>
<evidence type="ECO:0000259" key="7">
    <source>
        <dbReference type="PROSITE" id="PS00463"/>
    </source>
</evidence>
<organism evidence="8 9">
    <name type="scientific">Hyaloscypha bicolor E</name>
    <dbReference type="NCBI Taxonomy" id="1095630"/>
    <lineage>
        <taxon>Eukaryota</taxon>
        <taxon>Fungi</taxon>
        <taxon>Dikarya</taxon>
        <taxon>Ascomycota</taxon>
        <taxon>Pezizomycotina</taxon>
        <taxon>Leotiomycetes</taxon>
        <taxon>Helotiales</taxon>
        <taxon>Hyaloscyphaceae</taxon>
        <taxon>Hyaloscypha</taxon>
        <taxon>Hyaloscypha bicolor</taxon>
    </lineage>
</organism>
<feature type="compositionally biased region" description="Low complexity" evidence="6">
    <location>
        <begin position="119"/>
        <end position="128"/>
    </location>
</feature>
<feature type="region of interest" description="Disordered" evidence="6">
    <location>
        <begin position="61"/>
        <end position="80"/>
    </location>
</feature>
<dbReference type="CDD" id="cd00067">
    <property type="entry name" value="GAL4"/>
    <property type="match status" value="1"/>
</dbReference>
<dbReference type="RefSeq" id="XP_024726623.1">
    <property type="nucleotide sequence ID" value="XM_024886185.1"/>
</dbReference>
<dbReference type="InterPro" id="IPR036864">
    <property type="entry name" value="Zn2-C6_fun-type_DNA-bd_sf"/>
</dbReference>
<dbReference type="STRING" id="1095630.A0A2J6SG38"/>
<dbReference type="OrthoDB" id="1600564at2759"/>
<keyword evidence="9" id="KW-1185">Reference proteome</keyword>
<name>A0A2J6SG38_9HELO</name>